<dbReference type="Pfam" id="PF20150">
    <property type="entry name" value="2EXR"/>
    <property type="match status" value="1"/>
</dbReference>
<dbReference type="EMBL" id="LKEA01000009">
    <property type="protein sequence ID" value="ROW06768.1"/>
    <property type="molecule type" value="Genomic_DNA"/>
</dbReference>
<dbReference type="AlphaFoldDB" id="A0A423WTH8"/>
<evidence type="ECO:0000256" key="1">
    <source>
        <dbReference type="SAM" id="MobiDB-lite"/>
    </source>
</evidence>
<dbReference type="Pfam" id="PF06985">
    <property type="entry name" value="HET"/>
    <property type="match status" value="1"/>
</dbReference>
<evidence type="ECO:0000259" key="2">
    <source>
        <dbReference type="Pfam" id="PF06985"/>
    </source>
</evidence>
<dbReference type="PANTHER" id="PTHR33112">
    <property type="entry name" value="DOMAIN PROTEIN, PUTATIVE-RELATED"/>
    <property type="match status" value="1"/>
</dbReference>
<dbReference type="Proteomes" id="UP000283895">
    <property type="component" value="Unassembled WGS sequence"/>
</dbReference>
<dbReference type="OrthoDB" id="5125733at2759"/>
<protein>
    <submittedName>
        <fullName evidence="4">Uncharacterized protein</fullName>
    </submittedName>
</protein>
<accession>A0A423WTH8</accession>
<feature type="region of interest" description="Disordered" evidence="1">
    <location>
        <begin position="510"/>
        <end position="531"/>
    </location>
</feature>
<feature type="domain" description="2EXR" evidence="3">
    <location>
        <begin position="535"/>
        <end position="646"/>
    </location>
</feature>
<proteinExistence type="predicted"/>
<sequence length="852" mass="96449">MSISDGKPNDSMVADCGLTDLEVEHFKKGTGTFHITVAIRDMKEVQSFTEKVVEIWVGSGFEHSRYFSAVALPNDEAGMYISGRPLLEDLRSHKALDQARSWIRECTLTHDACSNSNKEDFFPLRIIDVDRYGQGDAKSSRVFVTSKIPNSNTDVCPGYAALSYSWGGEANFVSTMKTINSFEEDGIEIKNLPQTVQDAIFCTKQIGLRYLWVDALCIIQDDSSDKRRQIPQIRSTFHFSTVTIVASRSKTVYDGFLGKPRSTRQKSGPLPYYSPSGSTVGTFHLVQTYIHEYSDDPVNERAWTLEEALLSPRLLIYSACGLLWQCQEGNDVACQGAGNHVTFGARNAHYRLPRSIFQGGSSSCSTLGSDASVHAEEALESARIAWAACLRLYTSRKLTRESDKLQALSGLAEQYALFFLSLPATHNDSGLRDTSDYFAGLWRHQMPQALTWRRDLDTELTPRPRTYRAPSWSWASIDGMIHLASLGEVYNFEILQLHVPLHNPAYSFGRVPNEPSSTSESPPPTKATKGCSLTDLPPQIRLRIWQLVCPEIEASAREKPRVLEVEIVRCPCDDHVCQGPCISSGIFLREQHRYISILLSINHETRELVDKAFPDVFPIGHEKYENEYMRHCKRGLVRFDSQRDIVMIHENSEIRGDPTFSFTANKDVRDFSWSGIRYLALGLRGGSPRTISSTLKDWSKSMLFEIQQGIPDLERFYLAWDMELPDWSHCNFHKHYTLSLPSKTPWVPTDPIIQYWWSPLSAIQNHSDVHQGSPLTARQLEDFQTDRILEGWSITEKGKLRQLRFKMDVMHVQGYDPKRVYPRPVQHPCECDLVPAPSCLREGEGPDILQGA</sequence>
<name>A0A423WTH8_9PEZI</name>
<dbReference type="InterPro" id="IPR045518">
    <property type="entry name" value="2EXR"/>
</dbReference>
<keyword evidence="5" id="KW-1185">Reference proteome</keyword>
<gene>
    <name evidence="4" type="ORF">VMCG_04149</name>
</gene>
<evidence type="ECO:0000259" key="3">
    <source>
        <dbReference type="Pfam" id="PF20150"/>
    </source>
</evidence>
<dbReference type="PANTHER" id="PTHR33112:SF8">
    <property type="entry name" value="HETEROKARYON INCOMPATIBILITY DOMAIN-CONTAINING PROTEIN"/>
    <property type="match status" value="1"/>
</dbReference>
<reference evidence="4 5" key="1">
    <citation type="submission" date="2015-09" db="EMBL/GenBank/DDBJ databases">
        <title>Host preference determinants of Valsa canker pathogens revealed by comparative genomics.</title>
        <authorList>
            <person name="Yin Z."/>
            <person name="Huang L."/>
        </authorList>
    </citation>
    <scope>NUCLEOTIDE SEQUENCE [LARGE SCALE GENOMIC DNA]</scope>
    <source>
        <strain evidence="4 5">03-1</strain>
    </source>
</reference>
<feature type="domain" description="Heterokaryon incompatibility" evidence="2">
    <location>
        <begin position="159"/>
        <end position="307"/>
    </location>
</feature>
<organism evidence="4 5">
    <name type="scientific">Cytospora schulzeri</name>
    <dbReference type="NCBI Taxonomy" id="448051"/>
    <lineage>
        <taxon>Eukaryota</taxon>
        <taxon>Fungi</taxon>
        <taxon>Dikarya</taxon>
        <taxon>Ascomycota</taxon>
        <taxon>Pezizomycotina</taxon>
        <taxon>Sordariomycetes</taxon>
        <taxon>Sordariomycetidae</taxon>
        <taxon>Diaporthales</taxon>
        <taxon>Cytosporaceae</taxon>
        <taxon>Cytospora</taxon>
    </lineage>
</organism>
<evidence type="ECO:0000313" key="4">
    <source>
        <dbReference type="EMBL" id="ROW06768.1"/>
    </source>
</evidence>
<evidence type="ECO:0000313" key="5">
    <source>
        <dbReference type="Proteomes" id="UP000283895"/>
    </source>
</evidence>
<dbReference type="InterPro" id="IPR010730">
    <property type="entry name" value="HET"/>
</dbReference>
<dbReference type="STRING" id="356882.A0A423WTH8"/>
<comment type="caution">
    <text evidence="4">The sequence shown here is derived from an EMBL/GenBank/DDBJ whole genome shotgun (WGS) entry which is preliminary data.</text>
</comment>